<feature type="transmembrane region" description="Helical" evidence="2">
    <location>
        <begin position="15"/>
        <end position="35"/>
    </location>
</feature>
<keyword evidence="2" id="KW-0472">Membrane</keyword>
<evidence type="ECO:0000313" key="3">
    <source>
        <dbReference type="EMBL" id="AFA39456.1"/>
    </source>
</evidence>
<dbReference type="STRING" id="698757.Pogu_1429"/>
<dbReference type="eggNOG" id="arCOG09418">
    <property type="taxonomic scope" value="Archaea"/>
</dbReference>
<dbReference type="InterPro" id="IPR051829">
    <property type="entry name" value="Multiheme_Cytochr_ET"/>
</dbReference>
<evidence type="ECO:0000313" key="4">
    <source>
        <dbReference type="Proteomes" id="UP000009062"/>
    </source>
</evidence>
<name>H6QAH6_PYROT</name>
<dbReference type="KEGG" id="pog:Pogu_1429"/>
<dbReference type="PANTHER" id="PTHR35038:SF6">
    <property type="entry name" value="SURFACE LOCALIZED DECAHEME CYTOCHROME C LIPOPROTEIN"/>
    <property type="match status" value="1"/>
</dbReference>
<keyword evidence="1" id="KW-0732">Signal</keyword>
<dbReference type="AlphaFoldDB" id="H6QAH6"/>
<organism evidence="3 4">
    <name type="scientific">Pyrobaculum oguniense (strain DSM 13380 / JCM 10595 / TE7)</name>
    <dbReference type="NCBI Taxonomy" id="698757"/>
    <lineage>
        <taxon>Archaea</taxon>
        <taxon>Thermoproteota</taxon>
        <taxon>Thermoprotei</taxon>
        <taxon>Thermoproteales</taxon>
        <taxon>Thermoproteaceae</taxon>
        <taxon>Pyrobaculum</taxon>
    </lineage>
</organism>
<dbReference type="GO" id="GO:0016491">
    <property type="term" value="F:oxidoreductase activity"/>
    <property type="evidence" value="ECO:0007669"/>
    <property type="project" value="TreeGrafter"/>
</dbReference>
<keyword evidence="2" id="KW-1133">Transmembrane helix</keyword>
<dbReference type="Gene3D" id="3.90.10.10">
    <property type="entry name" value="Cytochrome C3"/>
    <property type="match status" value="2"/>
</dbReference>
<sequence>MRGVEKLRKIVTPKLLFVLLILVAIVAAVGFWFYVRYDPGSSSVCATCHNMVPFVADISKTPHRGVSCAECHSLDFPRWLWVQVVENPTPQQIAQRYATTMYGQCLNCHPPASFPQLNIHKAHAALAEKLRDCTLCHNPHDPQAISAGCQTCHEIDKVLNTHMAFHTYAWSEVDMGRYEVCQECHSPWARWYAPVGPDCIVGAGKGVPCIGCHGPRAMPFSPAQFIDCARCHGR</sequence>
<dbReference type="EMBL" id="CP003316">
    <property type="protein sequence ID" value="AFA39456.1"/>
    <property type="molecule type" value="Genomic_DNA"/>
</dbReference>
<dbReference type="Proteomes" id="UP000009062">
    <property type="component" value="Chromosome"/>
</dbReference>
<dbReference type="InterPro" id="IPR036280">
    <property type="entry name" value="Multihaem_cyt_sf"/>
</dbReference>
<evidence type="ECO:0000256" key="2">
    <source>
        <dbReference type="SAM" id="Phobius"/>
    </source>
</evidence>
<dbReference type="HOGENOM" id="CLU_1217629_0_0_2"/>
<dbReference type="SUPFAM" id="SSF48695">
    <property type="entry name" value="Multiheme cytochromes"/>
    <property type="match status" value="1"/>
</dbReference>
<reference evidence="3 4" key="1">
    <citation type="journal article" date="2012" name="Stand. Genomic Sci.">
        <title>Complete genome sequence of Pyrobaculum oguniense.</title>
        <authorList>
            <person name="Bernick D.L."/>
            <person name="Karplus K."/>
            <person name="Lui L.M."/>
            <person name="Coker J.K."/>
            <person name="Murphy J.N."/>
            <person name="Chan P.P."/>
            <person name="Cozen A.E."/>
            <person name="Lowe T.M."/>
        </authorList>
    </citation>
    <scope>NUCLEOTIDE SEQUENCE [LARGE SCALE GENOMIC DNA]</scope>
    <source>
        <strain evidence="3 4">TE7</strain>
    </source>
</reference>
<dbReference type="PANTHER" id="PTHR35038">
    <property type="entry name" value="DISSIMILATORY SULFITE REDUCTASE SIRA"/>
    <property type="match status" value="1"/>
</dbReference>
<gene>
    <name evidence="3" type="ordered locus">Pogu_1429</name>
</gene>
<accession>H6QAH6</accession>
<keyword evidence="2" id="KW-0812">Transmembrane</keyword>
<evidence type="ECO:0000256" key="1">
    <source>
        <dbReference type="ARBA" id="ARBA00022729"/>
    </source>
</evidence>
<protein>
    <submittedName>
        <fullName evidence="3">NapC/NirT cytochrome c family, N-terminal region/Class III cytochrome C family</fullName>
    </submittedName>
</protein>
<keyword evidence="4" id="KW-1185">Reference proteome</keyword>
<proteinExistence type="predicted"/>